<dbReference type="Proteomes" id="UP000198804">
    <property type="component" value="Unassembled WGS sequence"/>
</dbReference>
<dbReference type="Gene3D" id="2.40.30.10">
    <property type="entry name" value="Translation factors"/>
    <property type="match status" value="1"/>
</dbReference>
<dbReference type="InterPro" id="IPR039374">
    <property type="entry name" value="SIP_fam"/>
</dbReference>
<comment type="similarity">
    <text evidence="1">Belongs to the SIP oxidoreductase family.</text>
</comment>
<dbReference type="InterPro" id="IPR017927">
    <property type="entry name" value="FAD-bd_FR_type"/>
</dbReference>
<gene>
    <name evidence="3" type="ORF">SAMN04488125_12725</name>
</gene>
<dbReference type="PANTHER" id="PTHR30157:SF0">
    <property type="entry name" value="NADPH-DEPENDENT FERRIC-CHELATE REDUCTASE"/>
    <property type="match status" value="1"/>
</dbReference>
<dbReference type="AlphaFoldDB" id="A0A1I4L2S5"/>
<sequence>MLFSEATVALADPHRLTADLVDHLSAHDVAHERQGGHVVMQLGVGTGTLEPVGGALRVRVEAQDEGGLEMLRALLAANIVDFAEGEEPVIAWSGFAAGAATFSNFRELRLVASEALTPRMRRLTFTGTDLERFAVTDDLHVRFYLPPPGVTRPEWPRPGPDGRTLWPDAPVCPEVRYYTIRRASSDRVEIDFVLHDDPGPGARFAMEARPGALCGIAGPLGRAVPPAAWTLLAGDETALPAIARTLEAMPPEARGVVLIEAEGAEPAYPLAAPEGVGVRWLERGAESRLVPAIRALDFPDGNDLFVWAGCEAGAARALRKHLRSERGLTRERHLVVGYWERAGKPATANGG</sequence>
<organism evidence="3 4">
    <name type="scientific">Methylorubrum salsuginis</name>
    <dbReference type="NCBI Taxonomy" id="414703"/>
    <lineage>
        <taxon>Bacteria</taxon>
        <taxon>Pseudomonadati</taxon>
        <taxon>Pseudomonadota</taxon>
        <taxon>Alphaproteobacteria</taxon>
        <taxon>Hyphomicrobiales</taxon>
        <taxon>Methylobacteriaceae</taxon>
        <taxon>Methylorubrum</taxon>
    </lineage>
</organism>
<dbReference type="EMBL" id="FOSV01000027">
    <property type="protein sequence ID" value="SFL85221.1"/>
    <property type="molecule type" value="Genomic_DNA"/>
</dbReference>
<dbReference type="Gene3D" id="3.40.50.80">
    <property type="entry name" value="Nucleotide-binding domain of ferredoxin-NADP reductase (FNR) module"/>
    <property type="match status" value="1"/>
</dbReference>
<name>A0A1I4L2S5_9HYPH</name>
<dbReference type="InterPro" id="IPR007037">
    <property type="entry name" value="SIP_rossman_dom"/>
</dbReference>
<dbReference type="Pfam" id="PF08021">
    <property type="entry name" value="FAD_binding_9"/>
    <property type="match status" value="1"/>
</dbReference>
<dbReference type="InterPro" id="IPR014543">
    <property type="entry name" value="UCP028291"/>
</dbReference>
<dbReference type="OrthoDB" id="9814826at2"/>
<dbReference type="GO" id="GO:0016491">
    <property type="term" value="F:oxidoreductase activity"/>
    <property type="evidence" value="ECO:0007669"/>
    <property type="project" value="InterPro"/>
</dbReference>
<evidence type="ECO:0000313" key="4">
    <source>
        <dbReference type="Proteomes" id="UP000198804"/>
    </source>
</evidence>
<feature type="domain" description="FAD-binding FR-type" evidence="2">
    <location>
        <begin position="103"/>
        <end position="226"/>
    </location>
</feature>
<dbReference type="Pfam" id="PF04954">
    <property type="entry name" value="SIP"/>
    <property type="match status" value="1"/>
</dbReference>
<protein>
    <submittedName>
        <fullName evidence="3">NADPH-dependent ferric siderophore reductase, contains FAD-binding and SIP domains</fullName>
    </submittedName>
</protein>
<dbReference type="RefSeq" id="WP_091951122.1">
    <property type="nucleotide sequence ID" value="NZ_FOSV01000027.1"/>
</dbReference>
<dbReference type="SUPFAM" id="SSF63380">
    <property type="entry name" value="Riboflavin synthase domain-like"/>
    <property type="match status" value="1"/>
</dbReference>
<keyword evidence="4" id="KW-1185">Reference proteome</keyword>
<dbReference type="PROSITE" id="PS51384">
    <property type="entry name" value="FAD_FR"/>
    <property type="match status" value="1"/>
</dbReference>
<proteinExistence type="inferred from homology"/>
<evidence type="ECO:0000259" key="2">
    <source>
        <dbReference type="PROSITE" id="PS51384"/>
    </source>
</evidence>
<dbReference type="Gene3D" id="3.30.310.50">
    <property type="entry name" value="Alpha-D-phosphohexomutase, C-terminal domain"/>
    <property type="match status" value="1"/>
</dbReference>
<evidence type="ECO:0000313" key="3">
    <source>
        <dbReference type="EMBL" id="SFL85221.1"/>
    </source>
</evidence>
<dbReference type="Pfam" id="PF09981">
    <property type="entry name" value="DUF2218"/>
    <property type="match status" value="1"/>
</dbReference>
<dbReference type="CDD" id="cd06193">
    <property type="entry name" value="siderophore_interacting"/>
    <property type="match status" value="1"/>
</dbReference>
<dbReference type="InterPro" id="IPR017938">
    <property type="entry name" value="Riboflavin_synthase-like_b-brl"/>
</dbReference>
<dbReference type="PANTHER" id="PTHR30157">
    <property type="entry name" value="FERRIC REDUCTASE, NADPH-DEPENDENT"/>
    <property type="match status" value="1"/>
</dbReference>
<dbReference type="STRING" id="414703.SAMN04488125_12725"/>
<dbReference type="InterPro" id="IPR013113">
    <property type="entry name" value="SIP_FAD-bd"/>
</dbReference>
<accession>A0A1I4L2S5</accession>
<evidence type="ECO:0000256" key="1">
    <source>
        <dbReference type="ARBA" id="ARBA00035644"/>
    </source>
</evidence>
<dbReference type="InterPro" id="IPR039261">
    <property type="entry name" value="FNR_nucleotide-bd"/>
</dbReference>
<reference evidence="4" key="1">
    <citation type="submission" date="2016-10" db="EMBL/GenBank/DDBJ databases">
        <authorList>
            <person name="Varghese N."/>
            <person name="Submissions S."/>
        </authorList>
    </citation>
    <scope>NUCLEOTIDE SEQUENCE [LARGE SCALE GENOMIC DNA]</scope>
    <source>
        <strain evidence="4">CGMCC 1.6474</strain>
    </source>
</reference>